<dbReference type="AlphaFoldDB" id="A0A1A9VTB0"/>
<dbReference type="GO" id="GO:0048512">
    <property type="term" value="P:circadian behavior"/>
    <property type="evidence" value="ECO:0007669"/>
    <property type="project" value="TreeGrafter"/>
</dbReference>
<dbReference type="PANTHER" id="PTHR46306">
    <property type="entry name" value="BTB/POZ DOMAIN-CONTAINING PROTEIN 9"/>
    <property type="match status" value="1"/>
</dbReference>
<dbReference type="VEuPathDB" id="VectorBase:GAUT046832"/>
<dbReference type="GO" id="GO:0008344">
    <property type="term" value="P:adult locomotory behavior"/>
    <property type="evidence" value="ECO:0007669"/>
    <property type="project" value="TreeGrafter"/>
</dbReference>
<dbReference type="EnsemblMetazoa" id="GAUT046832-RA">
    <property type="protein sequence ID" value="GAUT046832-PA"/>
    <property type="gene ID" value="GAUT046832"/>
</dbReference>
<dbReference type="GO" id="GO:0005737">
    <property type="term" value="C:cytoplasm"/>
    <property type="evidence" value="ECO:0007669"/>
    <property type="project" value="TreeGrafter"/>
</dbReference>
<accession>A0A1A9VTB0</accession>
<keyword evidence="2" id="KW-1185">Reference proteome</keyword>
<evidence type="ECO:0008006" key="3">
    <source>
        <dbReference type="Google" id="ProtNLM"/>
    </source>
</evidence>
<reference evidence="1" key="1">
    <citation type="submission" date="2020-05" db="UniProtKB">
        <authorList>
            <consortium name="EnsemblMetazoa"/>
        </authorList>
    </citation>
    <scope>IDENTIFICATION</scope>
    <source>
        <strain evidence="1">TTRI</strain>
    </source>
</reference>
<organism evidence="1 2">
    <name type="scientific">Glossina austeni</name>
    <name type="common">Savannah tsetse fly</name>
    <dbReference type="NCBI Taxonomy" id="7395"/>
    <lineage>
        <taxon>Eukaryota</taxon>
        <taxon>Metazoa</taxon>
        <taxon>Ecdysozoa</taxon>
        <taxon>Arthropoda</taxon>
        <taxon>Hexapoda</taxon>
        <taxon>Insecta</taxon>
        <taxon>Pterygota</taxon>
        <taxon>Neoptera</taxon>
        <taxon>Endopterygota</taxon>
        <taxon>Diptera</taxon>
        <taxon>Brachycera</taxon>
        <taxon>Muscomorpha</taxon>
        <taxon>Hippoboscoidea</taxon>
        <taxon>Glossinidae</taxon>
        <taxon>Glossina</taxon>
    </lineage>
</organism>
<protein>
    <recommendedName>
        <fullName evidence="3">F5/8 type C domain-containing protein</fullName>
    </recommendedName>
</protein>
<dbReference type="STRING" id="7395.A0A1A9VTB0"/>
<dbReference type="InterPro" id="IPR052407">
    <property type="entry name" value="BTB_POZ_domain_cont_9"/>
</dbReference>
<evidence type="ECO:0000313" key="1">
    <source>
        <dbReference type="EnsemblMetazoa" id="GAUT046832-PA"/>
    </source>
</evidence>
<dbReference type="Proteomes" id="UP000078200">
    <property type="component" value="Unassembled WGS sequence"/>
</dbReference>
<dbReference type="GO" id="GO:0050804">
    <property type="term" value="P:modulation of chemical synaptic transmission"/>
    <property type="evidence" value="ECO:0007669"/>
    <property type="project" value="TreeGrafter"/>
</dbReference>
<evidence type="ECO:0000313" key="2">
    <source>
        <dbReference type="Proteomes" id="UP000078200"/>
    </source>
</evidence>
<name>A0A1A9VTB0_GLOAU</name>
<sequence length="201" mass="23231">MPSKVNHQNEVPIHVRTEQKGAVEIYVRLHTYNISEHQRKQQTHLRPQASVFSKVKLQSQVQVNSLKKASPYNNNLATREVGISVVEGVSRTPKVLLDGYHVYYDCDFGYTYHQLGSGEIMVRLQQPCYVDSTRLLLWDCDDRAYSFYIENSTNQKGWTMIIEKREGQRAIHLMNIPRLVDGIVAPYTPPSRCILKFHNIV</sequence>
<dbReference type="PANTHER" id="PTHR46306:SF1">
    <property type="entry name" value="BTB_POZ DOMAIN-CONTAINING PROTEIN 9"/>
    <property type="match status" value="1"/>
</dbReference>
<proteinExistence type="predicted"/>